<protein>
    <recommendedName>
        <fullName evidence="3">N-acetyltransferase domain-containing protein</fullName>
    </recommendedName>
</protein>
<dbReference type="PROSITE" id="PS51186">
    <property type="entry name" value="GNAT"/>
    <property type="match status" value="1"/>
</dbReference>
<gene>
    <name evidence="4" type="ORF">AU467_32115</name>
</gene>
<evidence type="ECO:0000313" key="5">
    <source>
        <dbReference type="Proteomes" id="UP000053176"/>
    </source>
</evidence>
<evidence type="ECO:0000259" key="3">
    <source>
        <dbReference type="PROSITE" id="PS51186"/>
    </source>
</evidence>
<dbReference type="PANTHER" id="PTHR43877">
    <property type="entry name" value="AMINOALKYLPHOSPHONATE N-ACETYLTRANSFERASE-RELATED-RELATED"/>
    <property type="match status" value="1"/>
</dbReference>
<dbReference type="AlphaFoldDB" id="A0A117N237"/>
<sequence>MPLREASLSTDFPANQRDIPICIEPGTFRRATLDDLGFLRELYCSLRAEEFASLGWPPDQLRALLVQQFDLQHRSYVATFPRADFLLILWEGIPAGRLYIDTSHDHWHIIDIGLKSERRNAGLGSAVMQAIKRQARASAAAGIVLHVACANEGAQRFYRRLGFLEVSREEPSYARMEWRPERFSGQCMSPKTA</sequence>
<dbReference type="CDD" id="cd04301">
    <property type="entry name" value="NAT_SF"/>
    <property type="match status" value="1"/>
</dbReference>
<evidence type="ECO:0000256" key="1">
    <source>
        <dbReference type="ARBA" id="ARBA00022679"/>
    </source>
</evidence>
<dbReference type="PANTHER" id="PTHR43877:SF2">
    <property type="entry name" value="AMINOALKYLPHOSPHONATE N-ACETYLTRANSFERASE-RELATED"/>
    <property type="match status" value="1"/>
</dbReference>
<dbReference type="InterPro" id="IPR050832">
    <property type="entry name" value="Bact_Acetyltransf"/>
</dbReference>
<name>A0A117N237_RHILI</name>
<dbReference type="GO" id="GO:0016747">
    <property type="term" value="F:acyltransferase activity, transferring groups other than amino-acyl groups"/>
    <property type="evidence" value="ECO:0007669"/>
    <property type="project" value="InterPro"/>
</dbReference>
<dbReference type="InterPro" id="IPR000182">
    <property type="entry name" value="GNAT_dom"/>
</dbReference>
<proteinExistence type="predicted"/>
<reference evidence="4 5" key="1">
    <citation type="submission" date="2015-12" db="EMBL/GenBank/DDBJ databases">
        <title>Draft genome sequence of Mesorhizobium sp. UFLA 01-765, a multitolerant efficient symbiont and plant-growth promoting strain isolated from Zn-mining soil using Leucaena leucocephala as a trap plant.</title>
        <authorList>
            <person name="Rangel W.M."/>
            <person name="Thijs S."/>
            <person name="Longatti S.M."/>
            <person name="Moreira F.M."/>
            <person name="Weyens N."/>
            <person name="Vangronsveld J."/>
            <person name="Van Hamme J.D."/>
            <person name="Bottos E.M."/>
            <person name="Rineau F."/>
        </authorList>
    </citation>
    <scope>NUCLEOTIDE SEQUENCE [LARGE SCALE GENOMIC DNA]</scope>
    <source>
        <strain evidence="4 5">UFLA 01-765</strain>
    </source>
</reference>
<dbReference type="InterPro" id="IPR016181">
    <property type="entry name" value="Acyl_CoA_acyltransferase"/>
</dbReference>
<feature type="domain" description="N-acetyltransferase" evidence="3">
    <location>
        <begin position="26"/>
        <end position="181"/>
    </location>
</feature>
<accession>A0A117N237</accession>
<dbReference type="EMBL" id="LPWA01000148">
    <property type="protein sequence ID" value="KUM23977.1"/>
    <property type="molecule type" value="Genomic_DNA"/>
</dbReference>
<keyword evidence="1" id="KW-0808">Transferase</keyword>
<dbReference type="Gene3D" id="3.40.630.30">
    <property type="match status" value="1"/>
</dbReference>
<evidence type="ECO:0000256" key="2">
    <source>
        <dbReference type="ARBA" id="ARBA00023315"/>
    </source>
</evidence>
<evidence type="ECO:0000313" key="4">
    <source>
        <dbReference type="EMBL" id="KUM23977.1"/>
    </source>
</evidence>
<comment type="caution">
    <text evidence="4">The sequence shown here is derived from an EMBL/GenBank/DDBJ whole genome shotgun (WGS) entry which is preliminary data.</text>
</comment>
<dbReference type="Proteomes" id="UP000053176">
    <property type="component" value="Unassembled WGS sequence"/>
</dbReference>
<keyword evidence="2" id="KW-0012">Acyltransferase</keyword>
<organism evidence="4 5">
    <name type="scientific">Rhizobium loti</name>
    <name type="common">Mesorhizobium loti</name>
    <dbReference type="NCBI Taxonomy" id="381"/>
    <lineage>
        <taxon>Bacteria</taxon>
        <taxon>Pseudomonadati</taxon>
        <taxon>Pseudomonadota</taxon>
        <taxon>Alphaproteobacteria</taxon>
        <taxon>Hyphomicrobiales</taxon>
        <taxon>Phyllobacteriaceae</taxon>
        <taxon>Mesorhizobium</taxon>
    </lineage>
</organism>
<dbReference type="SUPFAM" id="SSF55729">
    <property type="entry name" value="Acyl-CoA N-acyltransferases (Nat)"/>
    <property type="match status" value="1"/>
</dbReference>
<dbReference type="Pfam" id="PF00583">
    <property type="entry name" value="Acetyltransf_1"/>
    <property type="match status" value="1"/>
</dbReference>